<organism evidence="2">
    <name type="scientific">Treponema sp. OMZ 839</name>
    <dbReference type="NCBI Taxonomy" id="244312"/>
    <lineage>
        <taxon>Bacteria</taxon>
        <taxon>Pseudomonadati</taxon>
        <taxon>Spirochaetota</taxon>
        <taxon>Spirochaetia</taxon>
        <taxon>Spirochaetales</taxon>
        <taxon>Treponemataceae</taxon>
        <taxon>Treponema</taxon>
    </lineage>
</organism>
<evidence type="ECO:0000256" key="1">
    <source>
        <dbReference type="SAM" id="SignalP"/>
    </source>
</evidence>
<proteinExistence type="predicted"/>
<evidence type="ECO:0000313" key="2">
    <source>
        <dbReference type="EMBL" id="AAQ73569.1"/>
    </source>
</evidence>
<sequence>MKRSLFKRYAAPCIVCVLVCLFSACPNAGISSQNGYSNIAGIHITILDSVGGTPVREATALTVYRAGTKTLMYAPTLVVNGSVRLYLPKNECYDLYLSGKKDRLAASVIENYWVKDADEQSLTMFQRAVQIGAQTQSPSITSVKLNGFDFADGGVWAGAKNQPMKLAIVFHSPSRAIQSVPSNGNFGCAVAVGASASSRNNIASVSPLCVRMPDGSWQCTAEFSFDKISFPNEINDFIITAYDVAGNRVERHINSIEFKERRPGLKSMTGARIKKFRVEMHRFPHSLKLFNMPEKSPLKPFAVKPHNGESNTYEVQLWFQIKDSASQDLPIRGFNIYRRVQGQADWIFVGRKQYANDYIGEHNPQFPAYNGFHLGYDTDSALQEGVTYEYKVSPFIDSTHSLDSPTATARLLPACTIELENPSDNGFVKKSELNDLSFSFRITNPDMWNKKQADTFSFGLFIAEKTSDQKILFAGKAAFSLKAPAGERLSLQALSSSPRMLSLKELKQRNLIDSSVTEDDLISYSNGVVTIKPGYLKTKEFNHPHFKDKVFQTGYTYAWDIFDWGKDPQSVYDDEPAAFKSTWQSKDADGNEIPYPTEPLSSSESFANGLRYAGSLNGQYYFKVTDE</sequence>
<dbReference type="AlphaFoldDB" id="Q6UKM2"/>
<dbReference type="EMBL" id="AY368074">
    <property type="protein sequence ID" value="AAQ73569.1"/>
    <property type="molecule type" value="Genomic_DNA"/>
</dbReference>
<name>Q6UKM2_9SPIR</name>
<keyword evidence="1" id="KW-0732">Signal</keyword>
<feature type="signal peptide" evidence="1">
    <location>
        <begin position="1"/>
        <end position="28"/>
    </location>
</feature>
<protein>
    <submittedName>
        <fullName evidence="2">PrcAII</fullName>
    </submittedName>
</protein>
<dbReference type="PROSITE" id="PS51257">
    <property type="entry name" value="PROKAR_LIPOPROTEIN"/>
    <property type="match status" value="1"/>
</dbReference>
<dbReference type="NCBIfam" id="NF033597">
    <property type="entry name" value="denti_PrcA"/>
    <property type="match status" value="1"/>
</dbReference>
<feature type="chain" id="PRO_5004281584" evidence="1">
    <location>
        <begin position="29"/>
        <end position="627"/>
    </location>
</feature>
<reference evidence="2" key="1">
    <citation type="journal article" date="2003" name="J. Bacteriol.">
        <title>Two paralogous families of a two-gene subtilisin operon are widely distributed in oral treponemes.</title>
        <authorList>
            <person name="Correia F.F."/>
            <person name="Plummer A.R."/>
            <person name="Ellen R.P."/>
            <person name="Wyss C."/>
            <person name="Boches S.K."/>
            <person name="Galvin J.L."/>
            <person name="Paster B.J."/>
            <person name="Dewhirst F.E."/>
        </authorList>
    </citation>
    <scope>NUCLEOTIDE SEQUENCE</scope>
    <source>
        <strain evidence="2">OMZ 839</strain>
    </source>
</reference>
<accession>Q6UKM2</accession>